<dbReference type="RefSeq" id="WP_094438750.1">
    <property type="nucleotide sequence ID" value="NZ_NKDB02000002.1"/>
</dbReference>
<name>A0A420KDI6_9BURK</name>
<reference evidence="1 2" key="1">
    <citation type="submission" date="2018-09" db="EMBL/GenBank/DDBJ databases">
        <title>Genome comparison of Alicycliphilus sp. BQ1, a polyurethanolytic bacterium, with its closest phylogenetic relatives Alicycliphilus denitrificans BC and K601, unable to attack polyurethane.</title>
        <authorList>
            <person name="Loza-Tavera H."/>
            <person name="Lozano L."/>
            <person name="Cevallos M."/>
            <person name="Maya-Lucas O."/>
            <person name="Garcia-Mena J."/>
            <person name="Hernandez J."/>
        </authorList>
    </citation>
    <scope>NUCLEOTIDE SEQUENCE [LARGE SCALE GENOMIC DNA]</scope>
    <source>
        <strain evidence="1 2">BQ1</strain>
    </source>
</reference>
<evidence type="ECO:0000313" key="1">
    <source>
        <dbReference type="EMBL" id="RKJ97243.1"/>
    </source>
</evidence>
<evidence type="ECO:0000313" key="2">
    <source>
        <dbReference type="Proteomes" id="UP000216225"/>
    </source>
</evidence>
<comment type="caution">
    <text evidence="1">The sequence shown here is derived from an EMBL/GenBank/DDBJ whole genome shotgun (WGS) entry which is preliminary data.</text>
</comment>
<dbReference type="Proteomes" id="UP000216225">
    <property type="component" value="Unassembled WGS sequence"/>
</dbReference>
<accession>A0A420KDI6</accession>
<organism evidence="1 2">
    <name type="scientific">Alicycliphilus denitrificans</name>
    <dbReference type="NCBI Taxonomy" id="179636"/>
    <lineage>
        <taxon>Bacteria</taxon>
        <taxon>Pseudomonadati</taxon>
        <taxon>Pseudomonadota</taxon>
        <taxon>Betaproteobacteria</taxon>
        <taxon>Burkholderiales</taxon>
        <taxon>Comamonadaceae</taxon>
        <taxon>Alicycliphilus</taxon>
    </lineage>
</organism>
<proteinExistence type="predicted"/>
<dbReference type="AlphaFoldDB" id="A0A420KDI6"/>
<protein>
    <submittedName>
        <fullName evidence="1">Uncharacterized protein</fullName>
    </submittedName>
</protein>
<sequence length="61" mass="6998">MQRFASLTDRDIVLDGWVQYAQRGGSRMLDPQAEYASHYSEKWMLSINVSSLMPGFAKDEL</sequence>
<gene>
    <name evidence="1" type="ORF">CE154_014800</name>
</gene>
<dbReference type="EMBL" id="NKDB02000002">
    <property type="protein sequence ID" value="RKJ97243.1"/>
    <property type="molecule type" value="Genomic_DNA"/>
</dbReference>